<evidence type="ECO:0000313" key="1">
    <source>
        <dbReference type="EMBL" id="KKL87447.1"/>
    </source>
</evidence>
<protein>
    <recommendedName>
        <fullName evidence="2">Major capsid protein</fullName>
    </recommendedName>
</protein>
<organism evidence="1">
    <name type="scientific">marine sediment metagenome</name>
    <dbReference type="NCBI Taxonomy" id="412755"/>
    <lineage>
        <taxon>unclassified sequences</taxon>
        <taxon>metagenomes</taxon>
        <taxon>ecological metagenomes</taxon>
    </lineage>
</organism>
<name>A0A0F9IJM4_9ZZZZ</name>
<gene>
    <name evidence="1" type="ORF">LCGC14_1934620</name>
</gene>
<dbReference type="InterPro" id="IPR045404">
    <property type="entry name" value="Gp13-like"/>
</dbReference>
<accession>A0A0F9IJM4</accession>
<evidence type="ECO:0008006" key="2">
    <source>
        <dbReference type="Google" id="ProtNLM"/>
    </source>
</evidence>
<proteinExistence type="predicted"/>
<dbReference type="Pfam" id="PF20036">
    <property type="entry name" value="Gp13-like"/>
    <property type="match status" value="1"/>
</dbReference>
<dbReference type="EMBL" id="LAZR01020834">
    <property type="protein sequence ID" value="KKL87447.1"/>
    <property type="molecule type" value="Genomic_DNA"/>
</dbReference>
<reference evidence="1" key="1">
    <citation type="journal article" date="2015" name="Nature">
        <title>Complex archaea that bridge the gap between prokaryotes and eukaryotes.</title>
        <authorList>
            <person name="Spang A."/>
            <person name="Saw J.H."/>
            <person name="Jorgensen S.L."/>
            <person name="Zaremba-Niedzwiedzka K."/>
            <person name="Martijn J."/>
            <person name="Lind A.E."/>
            <person name="van Eijk R."/>
            <person name="Schleper C."/>
            <person name="Guy L."/>
            <person name="Ettema T.J."/>
        </authorList>
    </citation>
    <scope>NUCLEOTIDE SEQUENCE</scope>
</reference>
<sequence length="345" mass="37423">MAVSARSDVVIPEILETEQYRGLAEILDVFNSASGGCITLTSANAQQASEGGEYTQWRRFKSMSSLDNRVDTDNPTNTATAIKLTMASGSSVRQSRRLGPVNFADDAPDTAGLTREQWNGNIGQQFAETQFKTIRNNVIAAAVAAVDSVDTPTANCHIKDVARGAASGAKVPITASYLNQFLALMKDHREDIELFVMPSAVFADLVGDQIANFKVDRVAGTLLYTDVPAAFGRRVLVADVPALETSLTSSYYTKYTVLGLGAGALTARIVADSLVDVDRDLDTESVRNILRKDYWVDYFLRAIKWAPSGSTPNPTDAQLATAANWDEEYDDHRDCPLIKLVVNAT</sequence>
<comment type="caution">
    <text evidence="1">The sequence shown here is derived from an EMBL/GenBank/DDBJ whole genome shotgun (WGS) entry which is preliminary data.</text>
</comment>
<dbReference type="AlphaFoldDB" id="A0A0F9IJM4"/>